<keyword evidence="1" id="KW-0812">Transmembrane</keyword>
<name>A0A9K3HNK5_HELAN</name>
<keyword evidence="3" id="KW-1185">Reference proteome</keyword>
<organism evidence="2 3">
    <name type="scientific">Helianthus annuus</name>
    <name type="common">Common sunflower</name>
    <dbReference type="NCBI Taxonomy" id="4232"/>
    <lineage>
        <taxon>Eukaryota</taxon>
        <taxon>Viridiplantae</taxon>
        <taxon>Streptophyta</taxon>
        <taxon>Embryophyta</taxon>
        <taxon>Tracheophyta</taxon>
        <taxon>Spermatophyta</taxon>
        <taxon>Magnoliopsida</taxon>
        <taxon>eudicotyledons</taxon>
        <taxon>Gunneridae</taxon>
        <taxon>Pentapetalae</taxon>
        <taxon>asterids</taxon>
        <taxon>campanulids</taxon>
        <taxon>Asterales</taxon>
        <taxon>Asteraceae</taxon>
        <taxon>Asteroideae</taxon>
        <taxon>Heliantheae alliance</taxon>
        <taxon>Heliantheae</taxon>
        <taxon>Helianthus</taxon>
    </lineage>
</organism>
<dbReference type="Proteomes" id="UP000215914">
    <property type="component" value="Unassembled WGS sequence"/>
</dbReference>
<keyword evidence="1" id="KW-0472">Membrane</keyword>
<dbReference type="Gramene" id="mRNA:HanXRQr2_Chr11g0488701">
    <property type="protein sequence ID" value="CDS:HanXRQr2_Chr11g0488701.1"/>
    <property type="gene ID" value="HanXRQr2_Chr11g0488701"/>
</dbReference>
<sequence>MGKNKHPTLADIHGVVCNLFYICKLWVGFMLSRWNSHPPHPHHGSIPKV</sequence>
<gene>
    <name evidence="2" type="ORF">HanXRQr2_Chr11g0488701</name>
</gene>
<evidence type="ECO:0000313" key="2">
    <source>
        <dbReference type="EMBL" id="KAF5781854.1"/>
    </source>
</evidence>
<feature type="transmembrane region" description="Helical" evidence="1">
    <location>
        <begin position="12"/>
        <end position="31"/>
    </location>
</feature>
<dbReference type="EMBL" id="MNCJ02000326">
    <property type="protein sequence ID" value="KAF5781854.1"/>
    <property type="molecule type" value="Genomic_DNA"/>
</dbReference>
<keyword evidence="1" id="KW-1133">Transmembrane helix</keyword>
<comment type="caution">
    <text evidence="2">The sequence shown here is derived from an EMBL/GenBank/DDBJ whole genome shotgun (WGS) entry which is preliminary data.</text>
</comment>
<proteinExistence type="predicted"/>
<evidence type="ECO:0000256" key="1">
    <source>
        <dbReference type="SAM" id="Phobius"/>
    </source>
</evidence>
<protein>
    <submittedName>
        <fullName evidence="2">Uncharacterized protein</fullName>
    </submittedName>
</protein>
<accession>A0A9K3HNK5</accession>
<dbReference type="AlphaFoldDB" id="A0A9K3HNK5"/>
<reference evidence="2" key="1">
    <citation type="journal article" date="2017" name="Nature">
        <title>The sunflower genome provides insights into oil metabolism, flowering and Asterid evolution.</title>
        <authorList>
            <person name="Badouin H."/>
            <person name="Gouzy J."/>
            <person name="Grassa C.J."/>
            <person name="Murat F."/>
            <person name="Staton S.E."/>
            <person name="Cottret L."/>
            <person name="Lelandais-Briere C."/>
            <person name="Owens G.L."/>
            <person name="Carrere S."/>
            <person name="Mayjonade B."/>
            <person name="Legrand L."/>
            <person name="Gill N."/>
            <person name="Kane N.C."/>
            <person name="Bowers J.E."/>
            <person name="Hubner S."/>
            <person name="Bellec A."/>
            <person name="Berard A."/>
            <person name="Berges H."/>
            <person name="Blanchet N."/>
            <person name="Boniface M.C."/>
            <person name="Brunel D."/>
            <person name="Catrice O."/>
            <person name="Chaidir N."/>
            <person name="Claudel C."/>
            <person name="Donnadieu C."/>
            <person name="Faraut T."/>
            <person name="Fievet G."/>
            <person name="Helmstetter N."/>
            <person name="King M."/>
            <person name="Knapp S.J."/>
            <person name="Lai Z."/>
            <person name="Le Paslier M.C."/>
            <person name="Lippi Y."/>
            <person name="Lorenzon L."/>
            <person name="Mandel J.R."/>
            <person name="Marage G."/>
            <person name="Marchand G."/>
            <person name="Marquand E."/>
            <person name="Bret-Mestries E."/>
            <person name="Morien E."/>
            <person name="Nambeesan S."/>
            <person name="Nguyen T."/>
            <person name="Pegot-Espagnet P."/>
            <person name="Pouilly N."/>
            <person name="Raftis F."/>
            <person name="Sallet E."/>
            <person name="Schiex T."/>
            <person name="Thomas J."/>
            <person name="Vandecasteele C."/>
            <person name="Vares D."/>
            <person name="Vear F."/>
            <person name="Vautrin S."/>
            <person name="Crespi M."/>
            <person name="Mangin B."/>
            <person name="Burke J.M."/>
            <person name="Salse J."/>
            <person name="Munos S."/>
            <person name="Vincourt P."/>
            <person name="Rieseberg L.H."/>
            <person name="Langlade N.B."/>
        </authorList>
    </citation>
    <scope>NUCLEOTIDE SEQUENCE</scope>
    <source>
        <tissue evidence="2">Leaves</tissue>
    </source>
</reference>
<reference evidence="2" key="2">
    <citation type="submission" date="2020-06" db="EMBL/GenBank/DDBJ databases">
        <title>Helianthus annuus Genome sequencing and assembly Release 2.</title>
        <authorList>
            <person name="Gouzy J."/>
            <person name="Langlade N."/>
            <person name="Munos S."/>
        </authorList>
    </citation>
    <scope>NUCLEOTIDE SEQUENCE</scope>
    <source>
        <tissue evidence="2">Leaves</tissue>
    </source>
</reference>
<evidence type="ECO:0000313" key="3">
    <source>
        <dbReference type="Proteomes" id="UP000215914"/>
    </source>
</evidence>